<dbReference type="AlphaFoldDB" id="A0A164ZB76"/>
<protein>
    <submittedName>
        <fullName evidence="1">Uncharacterized protein</fullName>
    </submittedName>
</protein>
<organism evidence="1 2">
    <name type="scientific">Daphnia magna</name>
    <dbReference type="NCBI Taxonomy" id="35525"/>
    <lineage>
        <taxon>Eukaryota</taxon>
        <taxon>Metazoa</taxon>
        <taxon>Ecdysozoa</taxon>
        <taxon>Arthropoda</taxon>
        <taxon>Crustacea</taxon>
        <taxon>Branchiopoda</taxon>
        <taxon>Diplostraca</taxon>
        <taxon>Cladocera</taxon>
        <taxon>Anomopoda</taxon>
        <taxon>Daphniidae</taxon>
        <taxon>Daphnia</taxon>
    </lineage>
</organism>
<dbReference type="EMBL" id="LRGB01000754">
    <property type="protein sequence ID" value="KZS16157.1"/>
    <property type="molecule type" value="Genomic_DNA"/>
</dbReference>
<keyword evidence="2" id="KW-1185">Reference proteome</keyword>
<dbReference type="Proteomes" id="UP000076858">
    <property type="component" value="Unassembled WGS sequence"/>
</dbReference>
<name>A0A164ZB76_9CRUS</name>
<comment type="caution">
    <text evidence="1">The sequence shown here is derived from an EMBL/GenBank/DDBJ whole genome shotgun (WGS) entry which is preliminary data.</text>
</comment>
<accession>A0A164ZB76</accession>
<sequence length="70" mass="8038">MKLVNEMQIDIGLQSMFKIIPLDSVIELSSMVEEERKCFLALHPTIFAAFSHISYLSTVHTKLTQRWGTI</sequence>
<proteinExistence type="predicted"/>
<reference evidence="1 2" key="1">
    <citation type="submission" date="2016-03" db="EMBL/GenBank/DDBJ databases">
        <title>EvidentialGene: Evidence-directed Construction of Genes on Genomes.</title>
        <authorList>
            <person name="Gilbert D.G."/>
            <person name="Choi J.-H."/>
            <person name="Mockaitis K."/>
            <person name="Colbourne J."/>
            <person name="Pfrender M."/>
        </authorList>
    </citation>
    <scope>NUCLEOTIDE SEQUENCE [LARGE SCALE GENOMIC DNA]</scope>
    <source>
        <strain evidence="1 2">Xinb3</strain>
        <tissue evidence="1">Complete organism</tissue>
    </source>
</reference>
<gene>
    <name evidence="1" type="ORF">APZ42_018149</name>
</gene>
<evidence type="ECO:0000313" key="2">
    <source>
        <dbReference type="Proteomes" id="UP000076858"/>
    </source>
</evidence>
<evidence type="ECO:0000313" key="1">
    <source>
        <dbReference type="EMBL" id="KZS16157.1"/>
    </source>
</evidence>